<reference evidence="2" key="1">
    <citation type="journal article" date="2022" name="Mol. Ecol. Resour.">
        <title>The genomes of chicory, endive, great burdock and yacon provide insights into Asteraceae palaeo-polyploidization history and plant inulin production.</title>
        <authorList>
            <person name="Fan W."/>
            <person name="Wang S."/>
            <person name="Wang H."/>
            <person name="Wang A."/>
            <person name="Jiang F."/>
            <person name="Liu H."/>
            <person name="Zhao H."/>
            <person name="Xu D."/>
            <person name="Zhang Y."/>
        </authorList>
    </citation>
    <scope>NUCLEOTIDE SEQUENCE [LARGE SCALE GENOMIC DNA]</scope>
    <source>
        <strain evidence="2">cv. Yunnan</strain>
    </source>
</reference>
<sequence length="107" mass="11522">MVKPLFPNPPPTPTPTHVAKICKSEAHFSIQELSGANVYRWETNCIPSNPLFTFEQPDFVGMDHFFNTSGGGHGGARSGATSTTSDRSNVVASSEEVGFNELLLPTI</sequence>
<keyword evidence="2" id="KW-1185">Reference proteome</keyword>
<proteinExistence type="predicted"/>
<protein>
    <submittedName>
        <fullName evidence="1">Uncharacterized protein</fullName>
    </submittedName>
</protein>
<accession>A0ACB9GJY0</accession>
<dbReference type="Proteomes" id="UP001056120">
    <property type="component" value="Linkage Group LG14"/>
</dbReference>
<reference evidence="1 2" key="2">
    <citation type="journal article" date="2022" name="Mol. Ecol. Resour.">
        <title>The genomes of chicory, endive, great burdock and yacon provide insights into Asteraceae paleo-polyploidization history and plant inulin production.</title>
        <authorList>
            <person name="Fan W."/>
            <person name="Wang S."/>
            <person name="Wang H."/>
            <person name="Wang A."/>
            <person name="Jiang F."/>
            <person name="Liu H."/>
            <person name="Zhao H."/>
            <person name="Xu D."/>
            <person name="Zhang Y."/>
        </authorList>
    </citation>
    <scope>NUCLEOTIDE SEQUENCE [LARGE SCALE GENOMIC DNA]</scope>
    <source>
        <strain evidence="2">cv. Yunnan</strain>
        <tissue evidence="1">Leaves</tissue>
    </source>
</reference>
<gene>
    <name evidence="1" type="ORF">L1987_42858</name>
</gene>
<dbReference type="EMBL" id="CM042031">
    <property type="protein sequence ID" value="KAI3783772.1"/>
    <property type="molecule type" value="Genomic_DNA"/>
</dbReference>
<evidence type="ECO:0000313" key="2">
    <source>
        <dbReference type="Proteomes" id="UP001056120"/>
    </source>
</evidence>
<evidence type="ECO:0000313" key="1">
    <source>
        <dbReference type="EMBL" id="KAI3783772.1"/>
    </source>
</evidence>
<comment type="caution">
    <text evidence="1">The sequence shown here is derived from an EMBL/GenBank/DDBJ whole genome shotgun (WGS) entry which is preliminary data.</text>
</comment>
<name>A0ACB9GJY0_9ASTR</name>
<organism evidence="1 2">
    <name type="scientific">Smallanthus sonchifolius</name>
    <dbReference type="NCBI Taxonomy" id="185202"/>
    <lineage>
        <taxon>Eukaryota</taxon>
        <taxon>Viridiplantae</taxon>
        <taxon>Streptophyta</taxon>
        <taxon>Embryophyta</taxon>
        <taxon>Tracheophyta</taxon>
        <taxon>Spermatophyta</taxon>
        <taxon>Magnoliopsida</taxon>
        <taxon>eudicotyledons</taxon>
        <taxon>Gunneridae</taxon>
        <taxon>Pentapetalae</taxon>
        <taxon>asterids</taxon>
        <taxon>campanulids</taxon>
        <taxon>Asterales</taxon>
        <taxon>Asteraceae</taxon>
        <taxon>Asteroideae</taxon>
        <taxon>Heliantheae alliance</taxon>
        <taxon>Millerieae</taxon>
        <taxon>Smallanthus</taxon>
    </lineage>
</organism>